<comment type="caution">
    <text evidence="1">The sequence shown here is derived from an EMBL/GenBank/DDBJ whole genome shotgun (WGS) entry which is preliminary data.</text>
</comment>
<evidence type="ECO:0000313" key="2">
    <source>
        <dbReference type="Proteomes" id="UP000789860"/>
    </source>
</evidence>
<proteinExistence type="predicted"/>
<organism evidence="1 2">
    <name type="scientific">Scutellospora calospora</name>
    <dbReference type="NCBI Taxonomy" id="85575"/>
    <lineage>
        <taxon>Eukaryota</taxon>
        <taxon>Fungi</taxon>
        <taxon>Fungi incertae sedis</taxon>
        <taxon>Mucoromycota</taxon>
        <taxon>Glomeromycotina</taxon>
        <taxon>Glomeromycetes</taxon>
        <taxon>Diversisporales</taxon>
        <taxon>Gigasporaceae</taxon>
        <taxon>Scutellospora</taxon>
    </lineage>
</organism>
<keyword evidence="2" id="KW-1185">Reference proteome</keyword>
<reference evidence="1" key="1">
    <citation type="submission" date="2021-06" db="EMBL/GenBank/DDBJ databases">
        <authorList>
            <person name="Kallberg Y."/>
            <person name="Tangrot J."/>
            <person name="Rosling A."/>
        </authorList>
    </citation>
    <scope>NUCLEOTIDE SEQUENCE</scope>
    <source>
        <strain evidence="1">AU212A</strain>
    </source>
</reference>
<dbReference type="Proteomes" id="UP000789860">
    <property type="component" value="Unassembled WGS sequence"/>
</dbReference>
<sequence>MTFPITTKSLDKLSETSSKNSQDITNSWNEEDFESLPMLPGNHSIKATFQLIRIYKKQIFSNSDLLKVQSLLIHSQYFRPILEDLREYSLKIYKFHQDNETGYCDIVRKMCMAILDFCENVVGLPTLKDNLKNEIIVNCDNTFKLTDIDSLGYNVKDIKKYEYEENNKYNEYNEYYENEEYKERYKYNDKEYKECKEYKEYKEYREYRECTRHNATQHEDLFKIEQESFVQIHDCLLFHLLNLRLRVVEIVDQDGIVFNLEQQIIKRCEKSKLGSS</sequence>
<accession>A0ACA9M0M8</accession>
<gene>
    <name evidence="1" type="ORF">SCALOS_LOCUS5254</name>
</gene>
<protein>
    <submittedName>
        <fullName evidence="1">10848_t:CDS:1</fullName>
    </submittedName>
</protein>
<evidence type="ECO:0000313" key="1">
    <source>
        <dbReference type="EMBL" id="CAG8553201.1"/>
    </source>
</evidence>
<name>A0ACA9M0M8_9GLOM</name>
<dbReference type="EMBL" id="CAJVPM010008218">
    <property type="protein sequence ID" value="CAG8553201.1"/>
    <property type="molecule type" value="Genomic_DNA"/>
</dbReference>